<dbReference type="KEGG" id="xdi:EZH22_14295"/>
<keyword evidence="2" id="KW-1185">Reference proteome</keyword>
<gene>
    <name evidence="1" type="ORF">EZH22_14295</name>
</gene>
<accession>A0A974PTA1</accession>
<reference evidence="1 2" key="1">
    <citation type="submission" date="2020-10" db="EMBL/GenBank/DDBJ databases">
        <title>Degradation of 1,4-Dioxane by Xanthobacter sp. YN2, via a Novel Group-2 Soluble Di-Iron Monooxygenase.</title>
        <authorList>
            <person name="Ma F."/>
            <person name="Wang Y."/>
            <person name="Yang J."/>
            <person name="Guo H."/>
            <person name="Su D."/>
            <person name="Yu L."/>
        </authorList>
    </citation>
    <scope>NUCLEOTIDE SEQUENCE [LARGE SCALE GENOMIC DNA]</scope>
    <source>
        <strain evidence="1 2">YN2</strain>
    </source>
</reference>
<organism evidence="1 2">
    <name type="scientific">Xanthobacter dioxanivorans</name>
    <dbReference type="NCBI Taxonomy" id="2528964"/>
    <lineage>
        <taxon>Bacteria</taxon>
        <taxon>Pseudomonadati</taxon>
        <taxon>Pseudomonadota</taxon>
        <taxon>Alphaproteobacteria</taxon>
        <taxon>Hyphomicrobiales</taxon>
        <taxon>Xanthobacteraceae</taxon>
        <taxon>Xanthobacter</taxon>
    </lineage>
</organism>
<dbReference type="Proteomes" id="UP000596427">
    <property type="component" value="Chromosome"/>
</dbReference>
<evidence type="ECO:0000313" key="1">
    <source>
        <dbReference type="EMBL" id="QRG09315.1"/>
    </source>
</evidence>
<dbReference type="AlphaFoldDB" id="A0A974PTA1"/>
<dbReference type="RefSeq" id="WP_203196239.1">
    <property type="nucleotide sequence ID" value="NZ_CP063362.1"/>
</dbReference>
<evidence type="ECO:0000313" key="2">
    <source>
        <dbReference type="Proteomes" id="UP000596427"/>
    </source>
</evidence>
<sequence>MIVGHRERRHPHRGAGGGDQIVAKAFAIEPCAAARINQSGGAFVQSGGGTAALRGLSPGTGVSDMPCPIS</sequence>
<dbReference type="EMBL" id="CP063362">
    <property type="protein sequence ID" value="QRG09315.1"/>
    <property type="molecule type" value="Genomic_DNA"/>
</dbReference>
<name>A0A974PTA1_9HYPH</name>
<proteinExistence type="predicted"/>
<protein>
    <submittedName>
        <fullName evidence="1">Uncharacterized protein</fullName>
    </submittedName>
</protein>